<dbReference type="AlphaFoldDB" id="A0A8H3WXG0"/>
<sequence>MPAQSKYFETFSYLEVSEIARKKACELLRTKKDDIEDLKNMWSQRDQRNILGTKRTTSPSRVVVRWLLFRQLCLKREKPPMKKVQPHRIGGWSYHTPQHVPKFT</sequence>
<organism evidence="1 2">
    <name type="scientific">Gigaspora margarita</name>
    <dbReference type="NCBI Taxonomy" id="4874"/>
    <lineage>
        <taxon>Eukaryota</taxon>
        <taxon>Fungi</taxon>
        <taxon>Fungi incertae sedis</taxon>
        <taxon>Mucoromycota</taxon>
        <taxon>Glomeromycotina</taxon>
        <taxon>Glomeromycetes</taxon>
        <taxon>Diversisporales</taxon>
        <taxon>Gigasporaceae</taxon>
        <taxon>Gigaspora</taxon>
    </lineage>
</organism>
<protein>
    <submittedName>
        <fullName evidence="1">Uncharacterized protein</fullName>
    </submittedName>
</protein>
<name>A0A8H3WXG0_GIGMA</name>
<evidence type="ECO:0000313" key="1">
    <source>
        <dbReference type="EMBL" id="KAF0345549.1"/>
    </source>
</evidence>
<proteinExistence type="predicted"/>
<accession>A0A8H3WXG0</accession>
<dbReference type="Proteomes" id="UP000439903">
    <property type="component" value="Unassembled WGS sequence"/>
</dbReference>
<comment type="caution">
    <text evidence="1">The sequence shown here is derived from an EMBL/GenBank/DDBJ whole genome shotgun (WGS) entry which is preliminary data.</text>
</comment>
<keyword evidence="2" id="KW-1185">Reference proteome</keyword>
<gene>
    <name evidence="1" type="ORF">F8M41_015834</name>
</gene>
<dbReference type="EMBL" id="WTPW01003353">
    <property type="protein sequence ID" value="KAF0345549.1"/>
    <property type="molecule type" value="Genomic_DNA"/>
</dbReference>
<evidence type="ECO:0000313" key="2">
    <source>
        <dbReference type="Proteomes" id="UP000439903"/>
    </source>
</evidence>
<reference evidence="1 2" key="1">
    <citation type="journal article" date="2019" name="Environ. Microbiol.">
        <title>At the nexus of three kingdoms: the genome of the mycorrhizal fungus Gigaspora margarita provides insights into plant, endobacterial and fungal interactions.</title>
        <authorList>
            <person name="Venice F."/>
            <person name="Ghignone S."/>
            <person name="Salvioli di Fossalunga A."/>
            <person name="Amselem J."/>
            <person name="Novero M."/>
            <person name="Xianan X."/>
            <person name="Sedzielewska Toro K."/>
            <person name="Morin E."/>
            <person name="Lipzen A."/>
            <person name="Grigoriev I.V."/>
            <person name="Henrissat B."/>
            <person name="Martin F.M."/>
            <person name="Bonfante P."/>
        </authorList>
    </citation>
    <scope>NUCLEOTIDE SEQUENCE [LARGE SCALE GENOMIC DNA]</scope>
    <source>
        <strain evidence="1 2">BEG34</strain>
    </source>
</reference>